<proteinExistence type="inferred from homology"/>
<dbReference type="InterPro" id="IPR000073">
    <property type="entry name" value="AB_hydrolase_1"/>
</dbReference>
<comment type="caution">
    <text evidence="4">The sequence shown here is derived from an EMBL/GenBank/DDBJ whole genome shotgun (WGS) entry which is preliminary data.</text>
</comment>
<dbReference type="Proteomes" id="UP000451233">
    <property type="component" value="Unassembled WGS sequence"/>
</dbReference>
<dbReference type="AlphaFoldDB" id="A0A7K1XX53"/>
<evidence type="ECO:0000256" key="2">
    <source>
        <dbReference type="ARBA" id="ARBA00022801"/>
    </source>
</evidence>
<name>A0A7K1XX53_9SPHI</name>
<dbReference type="InterPro" id="IPR029058">
    <property type="entry name" value="AB_hydrolase_fold"/>
</dbReference>
<keyword evidence="5" id="KW-1185">Reference proteome</keyword>
<dbReference type="SUPFAM" id="SSF53474">
    <property type="entry name" value="alpha/beta-Hydrolases"/>
    <property type="match status" value="1"/>
</dbReference>
<gene>
    <name evidence="4" type="ORF">GS398_09715</name>
</gene>
<dbReference type="GO" id="GO:0016787">
    <property type="term" value="F:hydrolase activity"/>
    <property type="evidence" value="ECO:0007669"/>
    <property type="project" value="UniProtKB-KW"/>
</dbReference>
<dbReference type="FunFam" id="3.40.50.1820:FF:000042">
    <property type="entry name" value="probable strigolactone esterase DAD2"/>
    <property type="match status" value="1"/>
</dbReference>
<evidence type="ECO:0000313" key="4">
    <source>
        <dbReference type="EMBL" id="MXV15581.1"/>
    </source>
</evidence>
<reference evidence="4 5" key="1">
    <citation type="submission" date="2019-11" db="EMBL/GenBank/DDBJ databases">
        <title>Pedobacter sp. HMF7056 Genome sequencing and assembly.</title>
        <authorList>
            <person name="Kang H."/>
            <person name="Kim H."/>
            <person name="Joh K."/>
        </authorList>
    </citation>
    <scope>NUCLEOTIDE SEQUENCE [LARGE SCALE GENOMIC DNA]</scope>
    <source>
        <strain evidence="4 5">HMF7056</strain>
    </source>
</reference>
<comment type="similarity">
    <text evidence="1">Belongs to the AB hydrolase superfamily.</text>
</comment>
<dbReference type="Gene3D" id="3.40.50.1820">
    <property type="entry name" value="alpha/beta hydrolase"/>
    <property type="match status" value="1"/>
</dbReference>
<protein>
    <submittedName>
        <fullName evidence="4">Alpha/beta fold hydrolase</fullName>
    </submittedName>
</protein>
<organism evidence="4 5">
    <name type="scientific">Hufsiella ginkgonis</name>
    <dbReference type="NCBI Taxonomy" id="2695274"/>
    <lineage>
        <taxon>Bacteria</taxon>
        <taxon>Pseudomonadati</taxon>
        <taxon>Bacteroidota</taxon>
        <taxon>Sphingobacteriia</taxon>
        <taxon>Sphingobacteriales</taxon>
        <taxon>Sphingobacteriaceae</taxon>
        <taxon>Hufsiella</taxon>
    </lineage>
</organism>
<evidence type="ECO:0000256" key="1">
    <source>
        <dbReference type="ARBA" id="ARBA00008645"/>
    </source>
</evidence>
<dbReference type="RefSeq" id="WP_160906566.1">
    <property type="nucleotide sequence ID" value="NZ_WVHS01000002.1"/>
</dbReference>
<dbReference type="PANTHER" id="PTHR43039">
    <property type="entry name" value="ESTERASE-RELATED"/>
    <property type="match status" value="1"/>
</dbReference>
<keyword evidence="2 4" id="KW-0378">Hydrolase</keyword>
<sequence>MLSDPIKKNNVTISGNLLSGSTLIFSHGFGTDQTSWTRVVPAFEQDHRVIRYDNTGGGKADPDAFSPNKYDTLDSYADDLVDICESLRVRDAVMIAHSVSGMISLITSLRNPEYFKKIVLVGASPRYLNDIPYIGGLNQSDLEDLYQAMNNNYFAWVSGFAAMAMENPENPQLAESFASTLASIRPDIAQSVAKVIFESDYRHLLKDVDTSTLILQTEHDIAVPRETAEYLHRHIKDSKLAIIDARGHFPQISAPAEIIKAIKEFIG</sequence>
<feature type="domain" description="AB hydrolase-1" evidence="3">
    <location>
        <begin position="22"/>
        <end position="255"/>
    </location>
</feature>
<dbReference type="Pfam" id="PF00561">
    <property type="entry name" value="Abhydrolase_1"/>
    <property type="match status" value="1"/>
</dbReference>
<accession>A0A7K1XX53</accession>
<dbReference type="EMBL" id="WVHS01000002">
    <property type="protein sequence ID" value="MXV15581.1"/>
    <property type="molecule type" value="Genomic_DNA"/>
</dbReference>
<dbReference type="PRINTS" id="PR00111">
    <property type="entry name" value="ABHYDROLASE"/>
</dbReference>
<evidence type="ECO:0000313" key="5">
    <source>
        <dbReference type="Proteomes" id="UP000451233"/>
    </source>
</evidence>
<evidence type="ECO:0000259" key="3">
    <source>
        <dbReference type="Pfam" id="PF00561"/>
    </source>
</evidence>